<dbReference type="Gene3D" id="3.40.50.1580">
    <property type="entry name" value="Nucleoside phosphorylase domain"/>
    <property type="match status" value="1"/>
</dbReference>
<feature type="compositionally biased region" description="Polar residues" evidence="1">
    <location>
        <begin position="328"/>
        <end position="352"/>
    </location>
</feature>
<dbReference type="GO" id="GO:0009116">
    <property type="term" value="P:nucleoside metabolic process"/>
    <property type="evidence" value="ECO:0007669"/>
    <property type="project" value="InterPro"/>
</dbReference>
<accession>A0A8H3EWV8</accession>
<sequence length="507" mass="56605">MLMLCEQFAVGWICALEIEFLVACELLDEEYSRNQVAKIHPRDPNVYIFGRINTHKVVITCLARGRYGVNSAAVAAERMRNSFPALRFGLLVGIAGGAPNLKNDIRLGDVVVSSPTPQHGGVLQYDYGRTIQNQDFKEIGHLAAPPEIVLNALAYLSMQHKRKGHRLNATIQDMVARNSRLRQCQQSHTGLDVLYESLYVHSEENCECDKVDEVLTAGSHLISRKSRGADLEGPVIHYGLIASGNQLMKDATIRDKLSNKYDVLCFEMEAAGLMNSFPCAVIRGICDYSDSHKKDSWQPYAAAVAAAYAKELLEVIPGEDSLAGDPGPSTTAQDNGPLNVTSSHPPFTETSTEVLEYNDSGKVVRRTYSRTSTPPSAIHHSRRQSFDSRGGIQTAAQGEYFIEDFDEDFNALRTFVTEHLHVSSAAYLQHQSILRRLRQKTAALVTANRRQRQEIGDLLSSSFDDEQTGSDCRWYHVFTCCCKQRRRARLEHSSRSASISDLRWSEF</sequence>
<dbReference type="GO" id="GO:0003824">
    <property type="term" value="F:catalytic activity"/>
    <property type="evidence" value="ECO:0007669"/>
    <property type="project" value="InterPro"/>
</dbReference>
<evidence type="ECO:0000256" key="1">
    <source>
        <dbReference type="SAM" id="MobiDB-lite"/>
    </source>
</evidence>
<evidence type="ECO:0000259" key="3">
    <source>
        <dbReference type="Pfam" id="PF01048"/>
    </source>
</evidence>
<dbReference type="Pfam" id="PF01048">
    <property type="entry name" value="PNP_UDP_1"/>
    <property type="match status" value="1"/>
</dbReference>
<feature type="signal peptide" evidence="2">
    <location>
        <begin position="1"/>
        <end position="23"/>
    </location>
</feature>
<evidence type="ECO:0000313" key="5">
    <source>
        <dbReference type="Proteomes" id="UP000664169"/>
    </source>
</evidence>
<keyword evidence="2" id="KW-0732">Signal</keyword>
<dbReference type="PANTHER" id="PTHR46082:SF11">
    <property type="entry name" value="AAA+ ATPASE DOMAIN-CONTAINING PROTEIN-RELATED"/>
    <property type="match status" value="1"/>
</dbReference>
<dbReference type="EMBL" id="CAJPDQ010000006">
    <property type="protein sequence ID" value="CAF9911747.1"/>
    <property type="molecule type" value="Genomic_DNA"/>
</dbReference>
<feature type="region of interest" description="Disordered" evidence="1">
    <location>
        <begin position="369"/>
        <end position="389"/>
    </location>
</feature>
<evidence type="ECO:0000256" key="2">
    <source>
        <dbReference type="SAM" id="SignalP"/>
    </source>
</evidence>
<dbReference type="PANTHER" id="PTHR46082">
    <property type="entry name" value="ATP/GTP-BINDING PROTEIN-RELATED"/>
    <property type="match status" value="1"/>
</dbReference>
<dbReference type="AlphaFoldDB" id="A0A8H3EWV8"/>
<dbReference type="Proteomes" id="UP000664169">
    <property type="component" value="Unassembled WGS sequence"/>
</dbReference>
<gene>
    <name evidence="4" type="ORF">GOMPHAMPRED_007508</name>
</gene>
<reference evidence="4" key="1">
    <citation type="submission" date="2021-03" db="EMBL/GenBank/DDBJ databases">
        <authorList>
            <person name="Tagirdzhanova G."/>
        </authorList>
    </citation>
    <scope>NUCLEOTIDE SEQUENCE</scope>
</reference>
<name>A0A8H3EWV8_9LECA</name>
<organism evidence="4 5">
    <name type="scientific">Gomphillus americanus</name>
    <dbReference type="NCBI Taxonomy" id="1940652"/>
    <lineage>
        <taxon>Eukaryota</taxon>
        <taxon>Fungi</taxon>
        <taxon>Dikarya</taxon>
        <taxon>Ascomycota</taxon>
        <taxon>Pezizomycotina</taxon>
        <taxon>Lecanoromycetes</taxon>
        <taxon>OSLEUM clade</taxon>
        <taxon>Ostropomycetidae</taxon>
        <taxon>Ostropales</taxon>
        <taxon>Graphidaceae</taxon>
        <taxon>Gomphilloideae</taxon>
        <taxon>Gomphillus</taxon>
    </lineage>
</organism>
<feature type="domain" description="Nucleoside phosphorylase" evidence="3">
    <location>
        <begin position="40"/>
        <end position="297"/>
    </location>
</feature>
<dbReference type="OrthoDB" id="1577640at2759"/>
<evidence type="ECO:0000313" key="4">
    <source>
        <dbReference type="EMBL" id="CAF9911747.1"/>
    </source>
</evidence>
<protein>
    <recommendedName>
        <fullName evidence="3">Nucleoside phosphorylase domain-containing protein</fullName>
    </recommendedName>
</protein>
<comment type="caution">
    <text evidence="4">The sequence shown here is derived from an EMBL/GenBank/DDBJ whole genome shotgun (WGS) entry which is preliminary data.</text>
</comment>
<dbReference type="InterPro" id="IPR053137">
    <property type="entry name" value="NLR-like"/>
</dbReference>
<keyword evidence="5" id="KW-1185">Reference proteome</keyword>
<dbReference type="SUPFAM" id="SSF53167">
    <property type="entry name" value="Purine and uridine phosphorylases"/>
    <property type="match status" value="1"/>
</dbReference>
<feature type="region of interest" description="Disordered" evidence="1">
    <location>
        <begin position="319"/>
        <end position="352"/>
    </location>
</feature>
<dbReference type="InterPro" id="IPR000845">
    <property type="entry name" value="Nucleoside_phosphorylase_d"/>
</dbReference>
<proteinExistence type="predicted"/>
<dbReference type="InterPro" id="IPR035994">
    <property type="entry name" value="Nucleoside_phosphorylase_sf"/>
</dbReference>
<feature type="chain" id="PRO_5034097102" description="Nucleoside phosphorylase domain-containing protein" evidence="2">
    <location>
        <begin position="24"/>
        <end position="507"/>
    </location>
</feature>